<feature type="compositionally biased region" description="Basic and acidic residues" evidence="1">
    <location>
        <begin position="41"/>
        <end position="57"/>
    </location>
</feature>
<name>A0ABN7UUD8_GIGMA</name>
<evidence type="ECO:0000256" key="1">
    <source>
        <dbReference type="SAM" id="MobiDB-lite"/>
    </source>
</evidence>
<gene>
    <name evidence="2" type="ORF">GMARGA_LOCUS10800</name>
</gene>
<evidence type="ECO:0000313" key="2">
    <source>
        <dbReference type="EMBL" id="CAG8678072.1"/>
    </source>
</evidence>
<protein>
    <submittedName>
        <fullName evidence="2">3306_t:CDS:1</fullName>
    </submittedName>
</protein>
<dbReference type="Proteomes" id="UP000789901">
    <property type="component" value="Unassembled WGS sequence"/>
</dbReference>
<evidence type="ECO:0000313" key="3">
    <source>
        <dbReference type="Proteomes" id="UP000789901"/>
    </source>
</evidence>
<comment type="caution">
    <text evidence="2">The sequence shown here is derived from an EMBL/GenBank/DDBJ whole genome shotgun (WGS) entry which is preliminary data.</text>
</comment>
<reference evidence="2 3" key="1">
    <citation type="submission" date="2021-06" db="EMBL/GenBank/DDBJ databases">
        <authorList>
            <person name="Kallberg Y."/>
            <person name="Tangrot J."/>
            <person name="Rosling A."/>
        </authorList>
    </citation>
    <scope>NUCLEOTIDE SEQUENCE [LARGE SCALE GENOMIC DNA]</scope>
    <source>
        <strain evidence="2 3">120-4 pot B 10/14</strain>
    </source>
</reference>
<feature type="region of interest" description="Disordered" evidence="1">
    <location>
        <begin position="1"/>
        <end position="57"/>
    </location>
</feature>
<feature type="non-terminal residue" evidence="2">
    <location>
        <position position="1"/>
    </location>
</feature>
<proteinExistence type="predicted"/>
<accession>A0ABN7UUD8</accession>
<dbReference type="EMBL" id="CAJVQB010006144">
    <property type="protein sequence ID" value="CAG8678072.1"/>
    <property type="molecule type" value="Genomic_DNA"/>
</dbReference>
<sequence length="230" mass="27099">FDLMEESSSKWQKKTKVSQPIEEDSEAGPGPTTQAYRKGQKKDQRKEAPAFEIIDQKDDPKDLDKKVPWPVLFPDKEYHRKVWQKGIQTAKDMFKVDGTEYTFLTWFAEVPGEELTNILLSARSEKEVAKKVKEVYLQRGLRSEEKISEYIKVLIKEYKAEDKRSSEWKENIETVFERMELYEAGMTKECAKKILDAIDDDRFLIRVKFVRDESSYSGKHNYAFKIIDKY</sequence>
<organism evidence="2 3">
    <name type="scientific">Gigaspora margarita</name>
    <dbReference type="NCBI Taxonomy" id="4874"/>
    <lineage>
        <taxon>Eukaryota</taxon>
        <taxon>Fungi</taxon>
        <taxon>Fungi incertae sedis</taxon>
        <taxon>Mucoromycota</taxon>
        <taxon>Glomeromycotina</taxon>
        <taxon>Glomeromycetes</taxon>
        <taxon>Diversisporales</taxon>
        <taxon>Gigasporaceae</taxon>
        <taxon>Gigaspora</taxon>
    </lineage>
</organism>
<keyword evidence="3" id="KW-1185">Reference proteome</keyword>